<keyword evidence="3" id="KW-1185">Reference proteome</keyword>
<accession>A0AAV5QKY5</accession>
<dbReference type="PANTHER" id="PTHR43591">
    <property type="entry name" value="METHYLTRANSFERASE"/>
    <property type="match status" value="1"/>
</dbReference>
<evidence type="ECO:0000259" key="1">
    <source>
        <dbReference type="Pfam" id="PF13847"/>
    </source>
</evidence>
<sequence>MGLNDQSYYASGYDPTVSKTHSWRTVATCCEYFEKSIKLGDTILDVGCGPGTITCDFARYVGKDGEVIGIEPTKELIDEANLRKPSELDKNVKFSVASAYKIPFDDNTFDIVHCHQVLVHLEDPLAALKEMKRVCKKGGVVCCREADLEMTAVYPLAYIDTVEYYFRRKSTDQTSTDGRMGRKLRSLAMMAGFDGPNVNGSVGNWTYYRDDERKWFGEMFLGRIGGSKEKFIYDSDVLNDKKKAEIIRGWEEWIKDPDGWLNFSHGQIVCRKADL</sequence>
<dbReference type="RefSeq" id="XP_064852099.1">
    <property type="nucleotide sequence ID" value="XM_064996027.1"/>
</dbReference>
<gene>
    <name evidence="2" type="ORF">DASC09_024240</name>
</gene>
<dbReference type="PANTHER" id="PTHR43591:SF24">
    <property type="entry name" value="2-METHOXY-6-POLYPRENYL-1,4-BENZOQUINOL METHYLASE, MITOCHONDRIAL"/>
    <property type="match status" value="1"/>
</dbReference>
<dbReference type="Pfam" id="PF13847">
    <property type="entry name" value="Methyltransf_31"/>
    <property type="match status" value="1"/>
</dbReference>
<evidence type="ECO:0000313" key="2">
    <source>
        <dbReference type="EMBL" id="GMM35099.1"/>
    </source>
</evidence>
<dbReference type="InterPro" id="IPR029063">
    <property type="entry name" value="SAM-dependent_MTases_sf"/>
</dbReference>
<reference evidence="2 3" key="1">
    <citation type="journal article" date="2023" name="Elife">
        <title>Identification of key yeast species and microbe-microbe interactions impacting larval growth of Drosophila in the wild.</title>
        <authorList>
            <person name="Mure A."/>
            <person name="Sugiura Y."/>
            <person name="Maeda R."/>
            <person name="Honda K."/>
            <person name="Sakurai N."/>
            <person name="Takahashi Y."/>
            <person name="Watada M."/>
            <person name="Katoh T."/>
            <person name="Gotoh A."/>
            <person name="Gotoh Y."/>
            <person name="Taniguchi I."/>
            <person name="Nakamura K."/>
            <person name="Hayashi T."/>
            <person name="Katayama T."/>
            <person name="Uemura T."/>
            <person name="Hattori Y."/>
        </authorList>
    </citation>
    <scope>NUCLEOTIDE SEQUENCE [LARGE SCALE GENOMIC DNA]</scope>
    <source>
        <strain evidence="2 3">SC-9</strain>
    </source>
</reference>
<organism evidence="2 3">
    <name type="scientific">Saccharomycopsis crataegensis</name>
    <dbReference type="NCBI Taxonomy" id="43959"/>
    <lineage>
        <taxon>Eukaryota</taxon>
        <taxon>Fungi</taxon>
        <taxon>Dikarya</taxon>
        <taxon>Ascomycota</taxon>
        <taxon>Saccharomycotina</taxon>
        <taxon>Saccharomycetes</taxon>
        <taxon>Saccharomycopsidaceae</taxon>
        <taxon>Saccharomycopsis</taxon>
    </lineage>
</organism>
<dbReference type="Proteomes" id="UP001360560">
    <property type="component" value="Unassembled WGS sequence"/>
</dbReference>
<dbReference type="AlphaFoldDB" id="A0AAV5QKY5"/>
<dbReference type="EMBL" id="BTFZ01000004">
    <property type="protein sequence ID" value="GMM35099.1"/>
    <property type="molecule type" value="Genomic_DNA"/>
</dbReference>
<protein>
    <recommendedName>
        <fullName evidence="1">Methyltransferase domain-containing protein</fullName>
    </recommendedName>
</protein>
<dbReference type="CDD" id="cd02440">
    <property type="entry name" value="AdoMet_MTases"/>
    <property type="match status" value="1"/>
</dbReference>
<dbReference type="GeneID" id="90073078"/>
<feature type="domain" description="Methyltransferase" evidence="1">
    <location>
        <begin position="40"/>
        <end position="147"/>
    </location>
</feature>
<name>A0AAV5QKY5_9ASCO</name>
<evidence type="ECO:0000313" key="3">
    <source>
        <dbReference type="Proteomes" id="UP001360560"/>
    </source>
</evidence>
<dbReference type="Gene3D" id="3.40.50.150">
    <property type="entry name" value="Vaccinia Virus protein VP39"/>
    <property type="match status" value="1"/>
</dbReference>
<comment type="caution">
    <text evidence="2">The sequence shown here is derived from an EMBL/GenBank/DDBJ whole genome shotgun (WGS) entry which is preliminary data.</text>
</comment>
<dbReference type="GO" id="GO:0008168">
    <property type="term" value="F:methyltransferase activity"/>
    <property type="evidence" value="ECO:0007669"/>
    <property type="project" value="TreeGrafter"/>
</dbReference>
<dbReference type="InterPro" id="IPR025714">
    <property type="entry name" value="Methyltranfer_dom"/>
</dbReference>
<dbReference type="SUPFAM" id="SSF53335">
    <property type="entry name" value="S-adenosyl-L-methionine-dependent methyltransferases"/>
    <property type="match status" value="1"/>
</dbReference>
<proteinExistence type="predicted"/>